<accession>A0A9Q8TY95</accession>
<dbReference type="Proteomes" id="UP001056381">
    <property type="component" value="Chromosome"/>
</dbReference>
<organism evidence="1 2">
    <name type="scientific">SAR86 cluster bacterium</name>
    <dbReference type="NCBI Taxonomy" id="2030880"/>
    <lineage>
        <taxon>Bacteria</taxon>
        <taxon>Pseudomonadati</taxon>
        <taxon>Pseudomonadota</taxon>
        <taxon>Gammaproteobacteria</taxon>
        <taxon>SAR86 cluster</taxon>
    </lineage>
</organism>
<gene>
    <name evidence="1" type="primary">thiS</name>
    <name evidence="1" type="ORF">M9B40_05240</name>
</gene>
<protein>
    <submittedName>
        <fullName evidence="1">Sulfur carrier protein ThiS</fullName>
    </submittedName>
</protein>
<dbReference type="InterPro" id="IPR012675">
    <property type="entry name" value="Beta-grasp_dom_sf"/>
</dbReference>
<dbReference type="AlphaFoldDB" id="A0A9Q8TY95"/>
<reference evidence="1" key="1">
    <citation type="submission" date="2022-05" db="EMBL/GenBank/DDBJ databases">
        <title>Single-amplified genomics reveal most streamlined microbe among free-living bacteria.</title>
        <authorList>
            <person name="Roda-Garcia J."/>
            <person name="Haro-Moreno J.M."/>
            <person name="Rodriguez-Valera F."/>
            <person name="Almagro-Moreno S."/>
            <person name="Lopez-Perez M."/>
        </authorList>
    </citation>
    <scope>NUCLEOTIDE SEQUENCE</scope>
    <source>
        <strain evidence="1">TMED112-D2-2</strain>
    </source>
</reference>
<dbReference type="SUPFAM" id="SSF54285">
    <property type="entry name" value="MoaD/ThiS"/>
    <property type="match status" value="1"/>
</dbReference>
<dbReference type="NCBIfam" id="TIGR01683">
    <property type="entry name" value="thiS"/>
    <property type="match status" value="1"/>
</dbReference>
<name>A0A9Q8TY95_9GAMM</name>
<dbReference type="Gene3D" id="3.10.20.30">
    <property type="match status" value="1"/>
</dbReference>
<dbReference type="CDD" id="cd00565">
    <property type="entry name" value="Ubl_ThiS"/>
    <property type="match status" value="1"/>
</dbReference>
<evidence type="ECO:0000313" key="1">
    <source>
        <dbReference type="EMBL" id="URQ63129.1"/>
    </source>
</evidence>
<dbReference type="EMBL" id="CP097966">
    <property type="protein sequence ID" value="URQ63129.1"/>
    <property type="molecule type" value="Genomic_DNA"/>
</dbReference>
<dbReference type="InterPro" id="IPR016155">
    <property type="entry name" value="Mopterin_synth/thiamin_S_b"/>
</dbReference>
<dbReference type="PANTHER" id="PTHR34472:SF1">
    <property type="entry name" value="SULFUR CARRIER PROTEIN THIS"/>
    <property type="match status" value="1"/>
</dbReference>
<dbReference type="Pfam" id="PF02597">
    <property type="entry name" value="ThiS"/>
    <property type="match status" value="1"/>
</dbReference>
<dbReference type="InterPro" id="IPR010035">
    <property type="entry name" value="Thi_S"/>
</dbReference>
<evidence type="ECO:0000313" key="2">
    <source>
        <dbReference type="Proteomes" id="UP001056381"/>
    </source>
</evidence>
<sequence>MSRIKIQLNGTVEQVESTNLEIILSTFAPKDRPFAVEINGEIVPSAKFSDYSIQDNDKIEIISAVGGG</sequence>
<keyword evidence="2" id="KW-1185">Reference proteome</keyword>
<dbReference type="PANTHER" id="PTHR34472">
    <property type="entry name" value="SULFUR CARRIER PROTEIN THIS"/>
    <property type="match status" value="1"/>
</dbReference>
<proteinExistence type="predicted"/>
<dbReference type="InterPro" id="IPR003749">
    <property type="entry name" value="ThiS/MoaD-like"/>
</dbReference>